<name>A0A1W0WW97_HYPEX</name>
<proteinExistence type="predicted"/>
<evidence type="ECO:0000313" key="2">
    <source>
        <dbReference type="Proteomes" id="UP000192578"/>
    </source>
</evidence>
<comment type="caution">
    <text evidence="1">The sequence shown here is derived from an EMBL/GenBank/DDBJ whole genome shotgun (WGS) entry which is preliminary data.</text>
</comment>
<accession>A0A1W0WW97</accession>
<organism evidence="1 2">
    <name type="scientific">Hypsibius exemplaris</name>
    <name type="common">Freshwater tardigrade</name>
    <dbReference type="NCBI Taxonomy" id="2072580"/>
    <lineage>
        <taxon>Eukaryota</taxon>
        <taxon>Metazoa</taxon>
        <taxon>Ecdysozoa</taxon>
        <taxon>Tardigrada</taxon>
        <taxon>Eutardigrada</taxon>
        <taxon>Parachela</taxon>
        <taxon>Hypsibioidea</taxon>
        <taxon>Hypsibiidae</taxon>
        <taxon>Hypsibius</taxon>
    </lineage>
</organism>
<dbReference type="AlphaFoldDB" id="A0A1W0WW97"/>
<reference evidence="2" key="1">
    <citation type="submission" date="2017-01" db="EMBL/GenBank/DDBJ databases">
        <title>Comparative genomics of anhydrobiosis in the tardigrade Hypsibius dujardini.</title>
        <authorList>
            <person name="Yoshida Y."/>
            <person name="Koutsovoulos G."/>
            <person name="Laetsch D."/>
            <person name="Stevens L."/>
            <person name="Kumar S."/>
            <person name="Horikawa D."/>
            <person name="Ishino K."/>
            <person name="Komine S."/>
            <person name="Tomita M."/>
            <person name="Blaxter M."/>
            <person name="Arakawa K."/>
        </authorList>
    </citation>
    <scope>NUCLEOTIDE SEQUENCE [LARGE SCALE GENOMIC DNA]</scope>
    <source>
        <strain evidence="2">Z151</strain>
    </source>
</reference>
<gene>
    <name evidence="1" type="ORF">BV898_06438</name>
</gene>
<protein>
    <submittedName>
        <fullName evidence="1">Uncharacterized protein</fullName>
    </submittedName>
</protein>
<evidence type="ECO:0000313" key="1">
    <source>
        <dbReference type="EMBL" id="OQV19447.1"/>
    </source>
</evidence>
<sequence>MGIQLQPINISFALQKDVNPFFAAIRDLGTEIEAKIARLAIPPDKIPPLTNEREVYYDPVLKLREEKHRQESDKWPTMQQRGQGVELYQKCPAANGSIYNRHGLSSSECITDLKILTNSAALGALYGRSGNGHLCRSPGCTEIETLSHFLSKCPKEGLLRNSCHDRVEKWMKRGGCTRRMTSSL</sequence>
<keyword evidence="2" id="KW-1185">Reference proteome</keyword>
<dbReference type="Proteomes" id="UP000192578">
    <property type="component" value="Unassembled WGS sequence"/>
</dbReference>
<dbReference type="EMBL" id="MTYJ01000038">
    <property type="protein sequence ID" value="OQV19447.1"/>
    <property type="molecule type" value="Genomic_DNA"/>
</dbReference>